<dbReference type="InterPro" id="IPR015410">
    <property type="entry name" value="DUF1985"/>
</dbReference>
<feature type="domain" description="DUF1985" evidence="1">
    <location>
        <begin position="2"/>
        <end position="136"/>
    </location>
</feature>
<keyword evidence="3" id="KW-1185">Reference proteome</keyword>
<comment type="caution">
    <text evidence="2">The sequence shown here is derived from an EMBL/GenBank/DDBJ whole genome shotgun (WGS) entry which is preliminary data.</text>
</comment>
<accession>A0A8K0MN60</accession>
<protein>
    <recommendedName>
        <fullName evidence="1">DUF1985 domain-containing protein</fullName>
    </recommendedName>
</protein>
<evidence type="ECO:0000313" key="2">
    <source>
        <dbReference type="EMBL" id="KAF3452104.1"/>
    </source>
</evidence>
<sequence>MLWRQCINDDPDIMIFNFGGSGAKFTIREFCLISGLFCCPKPSTHPTPSRHFRDTYFGGRKFPLHNYDIIEVFTTMTYEDDENMVKLALPYFLETVILSKKMPMLVTVKRVDMLDDIESFLMYSWGTLSYHATIKSKREYETIPALAEAFRIKSETPGYKPDVHLVSDKTGAIKRDAVKRGRQHSSPSAYTLATSACQSSPIPSSLDEDDNQCFDEVGGKDVGVSDAHRMCDQSIKHATNHLMPPVSISSSPIVESEHNMKVFTQMSDRKLVGDRRKESNTDYRVQMNISHCTRK</sequence>
<evidence type="ECO:0000259" key="1">
    <source>
        <dbReference type="Pfam" id="PF09331"/>
    </source>
</evidence>
<dbReference type="EMBL" id="VOIH02000003">
    <property type="protein sequence ID" value="KAF3452104.1"/>
    <property type="molecule type" value="Genomic_DNA"/>
</dbReference>
<dbReference type="PANTHER" id="PTHR48449:SF1">
    <property type="entry name" value="DUF1985 DOMAIN-CONTAINING PROTEIN"/>
    <property type="match status" value="1"/>
</dbReference>
<name>A0A8K0MN60_9ROSA</name>
<dbReference type="PANTHER" id="PTHR48449">
    <property type="entry name" value="DUF1985 DOMAIN-CONTAINING PROTEIN"/>
    <property type="match status" value="1"/>
</dbReference>
<proteinExistence type="predicted"/>
<organism evidence="2 3">
    <name type="scientific">Rhamnella rubrinervis</name>
    <dbReference type="NCBI Taxonomy" id="2594499"/>
    <lineage>
        <taxon>Eukaryota</taxon>
        <taxon>Viridiplantae</taxon>
        <taxon>Streptophyta</taxon>
        <taxon>Embryophyta</taxon>
        <taxon>Tracheophyta</taxon>
        <taxon>Spermatophyta</taxon>
        <taxon>Magnoliopsida</taxon>
        <taxon>eudicotyledons</taxon>
        <taxon>Gunneridae</taxon>
        <taxon>Pentapetalae</taxon>
        <taxon>rosids</taxon>
        <taxon>fabids</taxon>
        <taxon>Rosales</taxon>
        <taxon>Rhamnaceae</taxon>
        <taxon>rhamnoid group</taxon>
        <taxon>Rhamneae</taxon>
        <taxon>Rhamnella</taxon>
    </lineage>
</organism>
<gene>
    <name evidence="2" type="ORF">FNV43_RR08201</name>
</gene>
<reference evidence="2" key="1">
    <citation type="submission" date="2020-03" db="EMBL/GenBank/DDBJ databases">
        <title>A high-quality chromosome-level genome assembly of a woody plant with both climbing and erect habits, Rhamnella rubrinervis.</title>
        <authorList>
            <person name="Lu Z."/>
            <person name="Yang Y."/>
            <person name="Zhu X."/>
            <person name="Sun Y."/>
        </authorList>
    </citation>
    <scope>NUCLEOTIDE SEQUENCE</scope>
    <source>
        <strain evidence="2">BYM</strain>
        <tissue evidence="2">Leaf</tissue>
    </source>
</reference>
<dbReference type="Proteomes" id="UP000796880">
    <property type="component" value="Unassembled WGS sequence"/>
</dbReference>
<evidence type="ECO:0000313" key="3">
    <source>
        <dbReference type="Proteomes" id="UP000796880"/>
    </source>
</evidence>
<dbReference type="Pfam" id="PF09331">
    <property type="entry name" value="DUF1985"/>
    <property type="match status" value="1"/>
</dbReference>
<dbReference type="AlphaFoldDB" id="A0A8K0MN60"/>